<evidence type="ECO:0000256" key="3">
    <source>
        <dbReference type="ARBA" id="ARBA00022827"/>
    </source>
</evidence>
<dbReference type="GO" id="GO:0071949">
    <property type="term" value="F:FAD binding"/>
    <property type="evidence" value="ECO:0007669"/>
    <property type="project" value="InterPro"/>
</dbReference>
<evidence type="ECO:0000259" key="4">
    <source>
        <dbReference type="Pfam" id="PF01494"/>
    </source>
</evidence>
<dbReference type="InterPro" id="IPR050641">
    <property type="entry name" value="RIFMO-like"/>
</dbReference>
<proteinExistence type="predicted"/>
<dbReference type="AlphaFoldDB" id="A0A542XT14"/>
<gene>
    <name evidence="6" type="ORF">FB564_4207</name>
    <name evidence="5" type="ORF">Sar04_35370</name>
</gene>
<dbReference type="SUPFAM" id="SSF51905">
    <property type="entry name" value="FAD/NAD(P)-binding domain"/>
    <property type="match status" value="1"/>
</dbReference>
<evidence type="ECO:0000256" key="1">
    <source>
        <dbReference type="ARBA" id="ARBA00001974"/>
    </source>
</evidence>
<reference evidence="5 8" key="2">
    <citation type="submission" date="2021-03" db="EMBL/GenBank/DDBJ databases">
        <title>Whole genome shotgun sequence of Salinispora arenicola NBRC 105043.</title>
        <authorList>
            <person name="Komaki H."/>
            <person name="Tamura T."/>
        </authorList>
    </citation>
    <scope>NUCLEOTIDE SEQUENCE [LARGE SCALE GENOMIC DNA]</scope>
    <source>
        <strain evidence="5 8">NBRC 105043</strain>
    </source>
</reference>
<keyword evidence="3" id="KW-0274">FAD</keyword>
<comment type="caution">
    <text evidence="6">The sequence shown here is derived from an EMBL/GenBank/DDBJ whole genome shotgun (WGS) entry which is preliminary data.</text>
</comment>
<dbReference type="EMBL" id="VFOL01000001">
    <property type="protein sequence ID" value="TQL38987.1"/>
    <property type="molecule type" value="Genomic_DNA"/>
</dbReference>
<dbReference type="InterPro" id="IPR036188">
    <property type="entry name" value="FAD/NAD-bd_sf"/>
</dbReference>
<dbReference type="PANTHER" id="PTHR43004:SF19">
    <property type="entry name" value="BINDING MONOOXYGENASE, PUTATIVE (JCVI)-RELATED"/>
    <property type="match status" value="1"/>
</dbReference>
<keyword evidence="8" id="KW-1185">Reference proteome</keyword>
<evidence type="ECO:0000313" key="8">
    <source>
        <dbReference type="Proteomes" id="UP000677457"/>
    </source>
</evidence>
<dbReference type="Proteomes" id="UP000315983">
    <property type="component" value="Unassembled WGS sequence"/>
</dbReference>
<accession>A0A542XT14</accession>
<dbReference type="Gene3D" id="3.30.70.2450">
    <property type="match status" value="1"/>
</dbReference>
<protein>
    <submittedName>
        <fullName evidence="6">2-polyprenyl-6-methoxyphenol hydroxylase-like FAD-dependent oxidoreductase</fullName>
    </submittedName>
    <submittedName>
        <fullName evidence="5">Oxygenase</fullName>
    </submittedName>
</protein>
<organism evidence="6 7">
    <name type="scientific">Salinispora arenicola</name>
    <dbReference type="NCBI Taxonomy" id="168697"/>
    <lineage>
        <taxon>Bacteria</taxon>
        <taxon>Bacillati</taxon>
        <taxon>Actinomycetota</taxon>
        <taxon>Actinomycetes</taxon>
        <taxon>Micromonosporales</taxon>
        <taxon>Micromonosporaceae</taxon>
        <taxon>Salinispora</taxon>
    </lineage>
</organism>
<dbReference type="Pfam" id="PF01494">
    <property type="entry name" value="FAD_binding_3"/>
    <property type="match status" value="1"/>
</dbReference>
<dbReference type="GO" id="GO:0016709">
    <property type="term" value="F:oxidoreductase activity, acting on paired donors, with incorporation or reduction of molecular oxygen, NAD(P)H as one donor, and incorporation of one atom of oxygen"/>
    <property type="evidence" value="ECO:0007669"/>
    <property type="project" value="UniProtKB-ARBA"/>
</dbReference>
<dbReference type="Proteomes" id="UP000677457">
    <property type="component" value="Unassembled WGS sequence"/>
</dbReference>
<dbReference type="EMBL" id="BOQM01000028">
    <property type="protein sequence ID" value="GIM86801.1"/>
    <property type="molecule type" value="Genomic_DNA"/>
</dbReference>
<dbReference type="PANTHER" id="PTHR43004">
    <property type="entry name" value="TRK SYSTEM POTASSIUM UPTAKE PROTEIN"/>
    <property type="match status" value="1"/>
</dbReference>
<evidence type="ECO:0000313" key="7">
    <source>
        <dbReference type="Proteomes" id="UP000315983"/>
    </source>
</evidence>
<name>A0A542XT14_SALAC</name>
<evidence type="ECO:0000313" key="5">
    <source>
        <dbReference type="EMBL" id="GIM86801.1"/>
    </source>
</evidence>
<evidence type="ECO:0000256" key="2">
    <source>
        <dbReference type="ARBA" id="ARBA00022630"/>
    </source>
</evidence>
<comment type="cofactor">
    <cofactor evidence="1">
        <name>FAD</name>
        <dbReference type="ChEBI" id="CHEBI:57692"/>
    </cofactor>
</comment>
<sequence>MPHPQVLIVGAGPTGLVLAAQLNRLGVDFRIIDKHAAPLELTKSAALHARTLEHFRDLGVVDQILAEGQRVDVLTLRTSHRDRLSVDFRVLADTAYPYILDIPQYRTEHILIDHLAQCGVPLHRNTTLVDLAEAATGVTATVTTPDGGTETITAQWVVGCDGAHSTVRELRGIGFDSATYSDPWVLCDAEIDWPLPRNEMTFSSDSVGIYGVFPLPGRRRYRLAYTQSIDATGQPVQPTLDDAQAALSRTGVPGTIESADQFWTFDLARGQATAYREGRVFLVGDAGHVHTPFGGQGLNLGVADAINLGWKLAAVVAGRAPATLLDSYQAERHRVGRQVVTFTHLGAEAMLLRGDPRRHLRDAVLAGLQASAPARRLLAHRLSQLGHSYRRTAGVTGRRGGLRGGDRLPDPMLFDGISNQPQRLHDQLATDRYTLLMAAAEPGAAMAREIGSLADAVARRWAGAVDLRLLTPAWQLAQFTSPRVPVLLDRGRTARGLYDSGAAAFVIRPDRHLGYAGPLDRARVEQHVSAVLIENTLSARW</sequence>
<reference evidence="6 7" key="1">
    <citation type="submission" date="2019-06" db="EMBL/GenBank/DDBJ databases">
        <title>Sequencing the genomes of 1000 actinobacteria strains.</title>
        <authorList>
            <person name="Klenk H.-P."/>
        </authorList>
    </citation>
    <scope>NUCLEOTIDE SEQUENCE [LARGE SCALE GENOMIC DNA]</scope>
    <source>
        <strain evidence="6 7">DSM 44819</strain>
    </source>
</reference>
<dbReference type="PRINTS" id="PR00420">
    <property type="entry name" value="RNGMNOXGNASE"/>
</dbReference>
<dbReference type="Gene3D" id="3.50.50.60">
    <property type="entry name" value="FAD/NAD(P)-binding domain"/>
    <property type="match status" value="1"/>
</dbReference>
<evidence type="ECO:0000313" key="6">
    <source>
        <dbReference type="EMBL" id="TQL38987.1"/>
    </source>
</evidence>
<keyword evidence="2" id="KW-0285">Flavoprotein</keyword>
<feature type="domain" description="FAD-binding" evidence="4">
    <location>
        <begin position="5"/>
        <end position="343"/>
    </location>
</feature>
<dbReference type="InterPro" id="IPR002938">
    <property type="entry name" value="FAD-bd"/>
</dbReference>